<dbReference type="RefSeq" id="WP_171219494.1">
    <property type="nucleotide sequence ID" value="NZ_JABEPP010000004.1"/>
</dbReference>
<feature type="transmembrane region" description="Helical" evidence="5">
    <location>
        <begin position="213"/>
        <end position="245"/>
    </location>
</feature>
<comment type="caution">
    <text evidence="7">The sequence shown here is derived from an EMBL/GenBank/DDBJ whole genome shotgun (WGS) entry which is preliminary data.</text>
</comment>
<dbReference type="Pfam" id="PF04932">
    <property type="entry name" value="Wzy_C"/>
    <property type="match status" value="1"/>
</dbReference>
<comment type="subcellular location">
    <subcellularLocation>
        <location evidence="1">Membrane</location>
        <topology evidence="1">Multi-pass membrane protein</topology>
    </subcellularLocation>
</comment>
<feature type="transmembrane region" description="Helical" evidence="5">
    <location>
        <begin position="251"/>
        <end position="272"/>
    </location>
</feature>
<name>A0A849I9K2_9HYPH</name>
<feature type="transmembrane region" description="Helical" evidence="5">
    <location>
        <begin position="433"/>
        <end position="451"/>
    </location>
</feature>
<keyword evidence="8" id="KW-1185">Reference proteome</keyword>
<gene>
    <name evidence="7" type="ORF">HJG44_16965</name>
</gene>
<evidence type="ECO:0000256" key="3">
    <source>
        <dbReference type="ARBA" id="ARBA00022989"/>
    </source>
</evidence>
<feature type="transmembrane region" description="Helical" evidence="5">
    <location>
        <begin position="80"/>
        <end position="100"/>
    </location>
</feature>
<feature type="transmembrane region" description="Helical" evidence="5">
    <location>
        <begin position="148"/>
        <end position="165"/>
    </location>
</feature>
<feature type="transmembrane region" description="Helical" evidence="5">
    <location>
        <begin position="364"/>
        <end position="385"/>
    </location>
</feature>
<dbReference type="AlphaFoldDB" id="A0A849I9K2"/>
<dbReference type="GO" id="GO:0016020">
    <property type="term" value="C:membrane"/>
    <property type="evidence" value="ECO:0007669"/>
    <property type="project" value="UniProtKB-SubCell"/>
</dbReference>
<feature type="transmembrane region" description="Helical" evidence="5">
    <location>
        <begin position="59"/>
        <end position="75"/>
    </location>
</feature>
<feature type="transmembrane region" description="Helical" evidence="5">
    <location>
        <begin position="185"/>
        <end position="206"/>
    </location>
</feature>
<dbReference type="InterPro" id="IPR007016">
    <property type="entry name" value="O-antigen_ligase-rel_domated"/>
</dbReference>
<keyword evidence="2 5" id="KW-0812">Transmembrane</keyword>
<keyword evidence="7" id="KW-0436">Ligase</keyword>
<keyword evidence="4 5" id="KW-0472">Membrane</keyword>
<organism evidence="7 8">
    <name type="scientific">Enterovirga aerilata</name>
    <dbReference type="NCBI Taxonomy" id="2730920"/>
    <lineage>
        <taxon>Bacteria</taxon>
        <taxon>Pseudomonadati</taxon>
        <taxon>Pseudomonadota</taxon>
        <taxon>Alphaproteobacteria</taxon>
        <taxon>Hyphomicrobiales</taxon>
        <taxon>Methylobacteriaceae</taxon>
        <taxon>Enterovirga</taxon>
    </lineage>
</organism>
<evidence type="ECO:0000256" key="5">
    <source>
        <dbReference type="SAM" id="Phobius"/>
    </source>
</evidence>
<dbReference type="Proteomes" id="UP000564885">
    <property type="component" value="Unassembled WGS sequence"/>
</dbReference>
<evidence type="ECO:0000259" key="6">
    <source>
        <dbReference type="Pfam" id="PF04932"/>
    </source>
</evidence>
<dbReference type="EMBL" id="JABEPP010000004">
    <property type="protein sequence ID" value="NNM74068.1"/>
    <property type="molecule type" value="Genomic_DNA"/>
</dbReference>
<proteinExistence type="predicted"/>
<feature type="transmembrane region" description="Helical" evidence="5">
    <location>
        <begin position="120"/>
        <end position="136"/>
    </location>
</feature>
<reference evidence="7 8" key="1">
    <citation type="submission" date="2020-04" db="EMBL/GenBank/DDBJ databases">
        <title>Enterovirga sp. isolate from soil.</title>
        <authorList>
            <person name="Chea S."/>
            <person name="Kim D.-U."/>
        </authorList>
    </citation>
    <scope>NUCLEOTIDE SEQUENCE [LARGE SCALE GENOMIC DNA]</scope>
    <source>
        <strain evidence="7 8">DB1703</strain>
    </source>
</reference>
<accession>A0A849I9K2</accession>
<evidence type="ECO:0000256" key="1">
    <source>
        <dbReference type="ARBA" id="ARBA00004141"/>
    </source>
</evidence>
<evidence type="ECO:0000313" key="8">
    <source>
        <dbReference type="Proteomes" id="UP000564885"/>
    </source>
</evidence>
<evidence type="ECO:0000313" key="7">
    <source>
        <dbReference type="EMBL" id="NNM74068.1"/>
    </source>
</evidence>
<feature type="domain" description="O-antigen ligase-related" evidence="6">
    <location>
        <begin position="214"/>
        <end position="377"/>
    </location>
</feature>
<evidence type="ECO:0000256" key="2">
    <source>
        <dbReference type="ARBA" id="ARBA00022692"/>
    </source>
</evidence>
<protein>
    <submittedName>
        <fullName evidence="7">O-antigen ligase family protein</fullName>
    </submittedName>
</protein>
<sequence>MASLSLPQPGRNWPAWGLPTAGGAALGSDLHDRYLRFLCFSLAAYAILGKGYAYVGVPPLFVGEVLLALGLVVFLRTGSWLAILGSPPCICLVLLMMWAASRMVPFLGTHGIEAVRDSVIVFYGLFAFIVLALLLEKPARLDWLLRRFGGFAWFYGLAAPILLNANSLVGGLLPTWPAAGVPFVFVRLGEAAVHVAGAGAFVLLGFRKVRPYWIVAFLVTLVVVSPSRGAMLACFIPLVFVALVGGALKRMFPALCVGAALFVSAYALGVSVPISGVGERSIGPEQIIHNVESLFGSSKASNLDGTKAWRLHWWRTIEDYALRGSYMWSGKGFGVNLAEADGFTLGDGRGAPPVRAPHNIHYNVLARMGVPGLALWALVLATWFLSLTRAAVEARRLGQPHWEKLFIWIVAYGGSVVIDATFDVAIEGPMLGIWFWCIFGFGCAAVMIFRAPQRMAEGSKGAPLALVPGPVLGR</sequence>
<feature type="transmembrane region" description="Helical" evidence="5">
    <location>
        <begin position="405"/>
        <end position="426"/>
    </location>
</feature>
<dbReference type="GO" id="GO:0016874">
    <property type="term" value="F:ligase activity"/>
    <property type="evidence" value="ECO:0007669"/>
    <property type="project" value="UniProtKB-KW"/>
</dbReference>
<evidence type="ECO:0000256" key="4">
    <source>
        <dbReference type="ARBA" id="ARBA00023136"/>
    </source>
</evidence>
<keyword evidence="3 5" id="KW-1133">Transmembrane helix</keyword>